<organism evidence="2 3">
    <name type="scientific">Tilletia horrida</name>
    <dbReference type="NCBI Taxonomy" id="155126"/>
    <lineage>
        <taxon>Eukaryota</taxon>
        <taxon>Fungi</taxon>
        <taxon>Dikarya</taxon>
        <taxon>Basidiomycota</taxon>
        <taxon>Ustilaginomycotina</taxon>
        <taxon>Exobasidiomycetes</taxon>
        <taxon>Tilletiales</taxon>
        <taxon>Tilletiaceae</taxon>
        <taxon>Tilletia</taxon>
    </lineage>
</organism>
<evidence type="ECO:0000256" key="1">
    <source>
        <dbReference type="SAM" id="MobiDB-lite"/>
    </source>
</evidence>
<evidence type="ECO:0000313" key="2">
    <source>
        <dbReference type="EMBL" id="KAK0518043.1"/>
    </source>
</evidence>
<feature type="non-terminal residue" evidence="2">
    <location>
        <position position="240"/>
    </location>
</feature>
<feature type="compositionally biased region" description="Polar residues" evidence="1">
    <location>
        <begin position="1"/>
        <end position="22"/>
    </location>
</feature>
<feature type="region of interest" description="Disordered" evidence="1">
    <location>
        <begin position="1"/>
        <end position="23"/>
    </location>
</feature>
<comment type="caution">
    <text evidence="2">The sequence shown here is derived from an EMBL/GenBank/DDBJ whole genome shotgun (WGS) entry which is preliminary data.</text>
</comment>
<keyword evidence="3" id="KW-1185">Reference proteome</keyword>
<name>A0AAN6G3F5_9BASI</name>
<dbReference type="EMBL" id="JAPDMQ010001459">
    <property type="protein sequence ID" value="KAK0518043.1"/>
    <property type="molecule type" value="Genomic_DNA"/>
</dbReference>
<dbReference type="Proteomes" id="UP001176521">
    <property type="component" value="Unassembled WGS sequence"/>
</dbReference>
<sequence length="240" mass="26221">MPHASPSGSTLPPSSCDPSMSTLDHAKADCETEALVSASIQHIRDQVRRRNQWHRSGIVVGRPDLRTLLSDKGAGIARQINLHNAFCAAVSPHDWKAHVFDLTTDVLQSGLINYDHAAGVLRMQRLPPPDLAGHPVLHQNRQMHEDLADIATFRSRFHVMTNGALTGLTSRDIIVSGGSVLACLTTAPSQATEYVRSDIDLFVTARTTSSARALVGEIETVLNKNIPSFKTDFRVFRSPD</sequence>
<dbReference type="AlphaFoldDB" id="A0AAN6G3F5"/>
<gene>
    <name evidence="2" type="ORF">OC842_007917</name>
</gene>
<protein>
    <submittedName>
        <fullName evidence="2">Uncharacterized protein</fullName>
    </submittedName>
</protein>
<proteinExistence type="predicted"/>
<accession>A0AAN6G3F5</accession>
<evidence type="ECO:0000313" key="3">
    <source>
        <dbReference type="Proteomes" id="UP001176521"/>
    </source>
</evidence>
<reference evidence="2" key="1">
    <citation type="journal article" date="2023" name="PhytoFront">
        <title>Draft Genome Resources of Seven Strains of Tilletia horrida, Causal Agent of Kernel Smut of Rice.</title>
        <authorList>
            <person name="Khanal S."/>
            <person name="Antony Babu S."/>
            <person name="Zhou X.G."/>
        </authorList>
    </citation>
    <scope>NUCLEOTIDE SEQUENCE</scope>
    <source>
        <strain evidence="2">TX3</strain>
    </source>
</reference>